<name>A0AB39Y5R5_9ACTN</name>
<protein>
    <submittedName>
        <fullName evidence="3">Uncharacterized protein</fullName>
    </submittedName>
</protein>
<gene>
    <name evidence="3" type="ORF">AB5J51_21685</name>
</gene>
<feature type="signal peptide" evidence="2">
    <location>
        <begin position="1"/>
        <end position="28"/>
    </location>
</feature>
<evidence type="ECO:0000313" key="3">
    <source>
        <dbReference type="EMBL" id="XDV65375.1"/>
    </source>
</evidence>
<evidence type="ECO:0000256" key="2">
    <source>
        <dbReference type="SAM" id="SignalP"/>
    </source>
</evidence>
<keyword evidence="2" id="KW-0732">Signal</keyword>
<evidence type="ECO:0000256" key="1">
    <source>
        <dbReference type="SAM" id="MobiDB-lite"/>
    </source>
</evidence>
<organism evidence="3">
    <name type="scientific">Streptomyces sp. R33</name>
    <dbReference type="NCBI Taxonomy" id="3238629"/>
    <lineage>
        <taxon>Bacteria</taxon>
        <taxon>Bacillati</taxon>
        <taxon>Actinomycetota</taxon>
        <taxon>Actinomycetes</taxon>
        <taxon>Kitasatosporales</taxon>
        <taxon>Streptomycetaceae</taxon>
        <taxon>Streptomyces</taxon>
    </lineage>
</organism>
<accession>A0AB39Y5R5</accession>
<reference evidence="3" key="1">
    <citation type="submission" date="2024-08" db="EMBL/GenBank/DDBJ databases">
        <authorList>
            <person name="Yu S.T."/>
        </authorList>
    </citation>
    <scope>NUCLEOTIDE SEQUENCE</scope>
    <source>
        <strain evidence="3">R33</strain>
    </source>
</reference>
<proteinExistence type="predicted"/>
<dbReference type="EMBL" id="CP165727">
    <property type="protein sequence ID" value="XDV65375.1"/>
    <property type="molecule type" value="Genomic_DNA"/>
</dbReference>
<sequence>MRRKLATLITVTAAALIAVIGTSTAGQARELTPATAASAPAPALPQAAPLEPGWS</sequence>
<feature type="region of interest" description="Disordered" evidence="1">
    <location>
        <begin position="33"/>
        <end position="55"/>
    </location>
</feature>
<dbReference type="AlphaFoldDB" id="A0AB39Y5R5"/>
<dbReference type="RefSeq" id="WP_159047251.1">
    <property type="nucleotide sequence ID" value="NZ_CP165727.1"/>
</dbReference>
<feature type="chain" id="PRO_5044320140" evidence="2">
    <location>
        <begin position="29"/>
        <end position="55"/>
    </location>
</feature>